<evidence type="ECO:0000313" key="1">
    <source>
        <dbReference type="EMBL" id="KAH9844851.1"/>
    </source>
</evidence>
<organism evidence="1 2">
    <name type="scientific">Teratosphaeria destructans</name>
    <dbReference type="NCBI Taxonomy" id="418781"/>
    <lineage>
        <taxon>Eukaryota</taxon>
        <taxon>Fungi</taxon>
        <taxon>Dikarya</taxon>
        <taxon>Ascomycota</taxon>
        <taxon>Pezizomycotina</taxon>
        <taxon>Dothideomycetes</taxon>
        <taxon>Dothideomycetidae</taxon>
        <taxon>Mycosphaerellales</taxon>
        <taxon>Teratosphaeriaceae</taxon>
        <taxon>Teratosphaeria</taxon>
    </lineage>
</organism>
<protein>
    <submittedName>
        <fullName evidence="1">Uncharacterized protein</fullName>
    </submittedName>
</protein>
<reference evidence="1 2" key="1">
    <citation type="journal article" date="2018" name="IMA Fungus">
        <title>IMA Genome-F 10: Nine draft genome sequences of Claviceps purpurea s.lat., including C. arundinis, C. humidiphila, and C. cf. spartinae, pseudomolecules for the pitch canker pathogen Fusarium circinatum, draft genome of Davidsoniella eucalypti, Grosmannia galeiformis, Quambalaria eucalypti, and Teratosphaeria destructans.</title>
        <authorList>
            <person name="Wingfield B.D."/>
            <person name="Liu M."/>
            <person name="Nguyen H.D."/>
            <person name="Lane F.A."/>
            <person name="Morgan S.W."/>
            <person name="De Vos L."/>
            <person name="Wilken P.M."/>
            <person name="Duong T.A."/>
            <person name="Aylward J."/>
            <person name="Coetzee M.P."/>
            <person name="Dadej K."/>
            <person name="De Beer Z.W."/>
            <person name="Findlay W."/>
            <person name="Havenga M."/>
            <person name="Kolarik M."/>
            <person name="Menzies J.G."/>
            <person name="Naidoo K."/>
            <person name="Pochopski O."/>
            <person name="Shoukouhi P."/>
            <person name="Santana Q.C."/>
            <person name="Seifert K.A."/>
            <person name="Soal N."/>
            <person name="Steenkamp E.T."/>
            <person name="Tatham C.T."/>
            <person name="van der Nest M.A."/>
            <person name="Wingfield M.J."/>
        </authorList>
    </citation>
    <scope>NUCLEOTIDE SEQUENCE [LARGE SCALE GENOMIC DNA]</scope>
    <source>
        <strain evidence="1">CMW44962</strain>
    </source>
</reference>
<dbReference type="AlphaFoldDB" id="A0A9W7W6P6"/>
<accession>A0A9W7W6P6</accession>
<dbReference type="EMBL" id="RIBY02000224">
    <property type="protein sequence ID" value="KAH9844851.1"/>
    <property type="molecule type" value="Genomic_DNA"/>
</dbReference>
<gene>
    <name evidence="1" type="ORF">Tdes44962_MAKER01398</name>
</gene>
<name>A0A9W7W6P6_9PEZI</name>
<dbReference type="OrthoDB" id="5424391at2759"/>
<reference evidence="1 2" key="2">
    <citation type="journal article" date="2021" name="Curr. Genet.">
        <title>Genetic response to nitrogen starvation in the aggressive Eucalyptus foliar pathogen Teratosphaeria destructans.</title>
        <authorList>
            <person name="Havenga M."/>
            <person name="Wingfield B.D."/>
            <person name="Wingfield M.J."/>
            <person name="Dreyer L.L."/>
            <person name="Roets F."/>
            <person name="Aylward J."/>
        </authorList>
    </citation>
    <scope>NUCLEOTIDE SEQUENCE [LARGE SCALE GENOMIC DNA]</scope>
    <source>
        <strain evidence="1">CMW44962</strain>
    </source>
</reference>
<sequence length="502" mass="57292">MKASANVQGLKSLVEAIHPQLPLTSKESNRLLTALTSSFRKHLDEVHQPKAIERGKHITSNASLSAPKVNHNPIHSSATLADKHLASVLTNPLLATGPHAVRTPEQEYASAKLELQMNPSKDPITLLEEYQDRCAATVAIARLCLEVFRYSIESLPEAAQQNAIADTAAGRRVLLWLCLTESFEEHAFVDDKHFIKLLVELLIREGHDKYIWDLLELDQTLATDGPLRSLNSSKDKTKHHVCHWKGRLLAAMVEFHVSEAGRKTKDFNKALDTLFKGGERILQSTDHTKWLPLKQAQTIFERALWKDSRRGGPSIDPHRLERYIEHIKSAEQDDISKTRLLYRCATLWLVHPTQPSPKAALLFFRNVERNMGPNSDPIWRRAARSFASPLTWKTMLHFYWAAIRTISLLKLHERNKDADWLESLIRQTYPRHAQEKLELDCVECMRIYRDREHDSSTQRDVDATAGPARVPLPRIIRMNGLIPRNPASQGRHDGIRWTADYI</sequence>
<evidence type="ECO:0000313" key="2">
    <source>
        <dbReference type="Proteomes" id="UP001138500"/>
    </source>
</evidence>
<proteinExistence type="predicted"/>
<keyword evidence="2" id="KW-1185">Reference proteome</keyword>
<comment type="caution">
    <text evidence="1">The sequence shown here is derived from an EMBL/GenBank/DDBJ whole genome shotgun (WGS) entry which is preliminary data.</text>
</comment>
<dbReference type="Proteomes" id="UP001138500">
    <property type="component" value="Unassembled WGS sequence"/>
</dbReference>